<dbReference type="Proteomes" id="UP001055072">
    <property type="component" value="Unassembled WGS sequence"/>
</dbReference>
<evidence type="ECO:0000313" key="1">
    <source>
        <dbReference type="EMBL" id="KAI0089122.1"/>
    </source>
</evidence>
<protein>
    <submittedName>
        <fullName evidence="1">Uncharacterized protein</fullName>
    </submittedName>
</protein>
<evidence type="ECO:0000313" key="2">
    <source>
        <dbReference type="Proteomes" id="UP001055072"/>
    </source>
</evidence>
<name>A0ACB8U429_9APHY</name>
<dbReference type="EMBL" id="MU274911">
    <property type="protein sequence ID" value="KAI0089122.1"/>
    <property type="molecule type" value="Genomic_DNA"/>
</dbReference>
<organism evidence="1 2">
    <name type="scientific">Irpex rosettiformis</name>
    <dbReference type="NCBI Taxonomy" id="378272"/>
    <lineage>
        <taxon>Eukaryota</taxon>
        <taxon>Fungi</taxon>
        <taxon>Dikarya</taxon>
        <taxon>Basidiomycota</taxon>
        <taxon>Agaricomycotina</taxon>
        <taxon>Agaricomycetes</taxon>
        <taxon>Polyporales</taxon>
        <taxon>Irpicaceae</taxon>
        <taxon>Irpex</taxon>
    </lineage>
</organism>
<reference evidence="1" key="1">
    <citation type="journal article" date="2021" name="Environ. Microbiol.">
        <title>Gene family expansions and transcriptome signatures uncover fungal adaptations to wood decay.</title>
        <authorList>
            <person name="Hage H."/>
            <person name="Miyauchi S."/>
            <person name="Viragh M."/>
            <person name="Drula E."/>
            <person name="Min B."/>
            <person name="Chaduli D."/>
            <person name="Navarro D."/>
            <person name="Favel A."/>
            <person name="Norest M."/>
            <person name="Lesage-Meessen L."/>
            <person name="Balint B."/>
            <person name="Merenyi Z."/>
            <person name="de Eugenio L."/>
            <person name="Morin E."/>
            <person name="Martinez A.T."/>
            <person name="Baldrian P."/>
            <person name="Stursova M."/>
            <person name="Martinez M.J."/>
            <person name="Novotny C."/>
            <person name="Magnuson J.K."/>
            <person name="Spatafora J.W."/>
            <person name="Maurice S."/>
            <person name="Pangilinan J."/>
            <person name="Andreopoulos W."/>
            <person name="LaButti K."/>
            <person name="Hundley H."/>
            <person name="Na H."/>
            <person name="Kuo A."/>
            <person name="Barry K."/>
            <person name="Lipzen A."/>
            <person name="Henrissat B."/>
            <person name="Riley R."/>
            <person name="Ahrendt S."/>
            <person name="Nagy L.G."/>
            <person name="Grigoriev I.V."/>
            <person name="Martin F."/>
            <person name="Rosso M.N."/>
        </authorList>
    </citation>
    <scope>NUCLEOTIDE SEQUENCE</scope>
    <source>
        <strain evidence="1">CBS 384.51</strain>
    </source>
</reference>
<comment type="caution">
    <text evidence="1">The sequence shown here is derived from an EMBL/GenBank/DDBJ whole genome shotgun (WGS) entry which is preliminary data.</text>
</comment>
<proteinExistence type="predicted"/>
<gene>
    <name evidence="1" type="ORF">BDY19DRAFT_944255</name>
</gene>
<keyword evidence="2" id="KW-1185">Reference proteome</keyword>
<accession>A0ACB8U429</accession>
<sequence length="202" mass="20112">MRVFAAVLALATSTFALSITAPTNATGFSNSGQNTVSWTRVSTDPQNFTIVLVNKSVFPNTEQVLSALVDAGATGGTIQVNPPSTGWPQSGTGFQINLAADAQHLDSLLAQSDQFTFHAPDSSSSVSASGSSASGTSSVSRTVLSISQTPAATGSGAASNPSGNAPSSTSDTTTSPTPNGATSFSVQAAFFGVVALAGAYLA</sequence>